<dbReference type="PROSITE" id="PS50995">
    <property type="entry name" value="HTH_MARR_2"/>
    <property type="match status" value="1"/>
</dbReference>
<dbReference type="RefSeq" id="WP_115936654.1">
    <property type="nucleotide sequence ID" value="NZ_QRDW01000004.1"/>
</dbReference>
<evidence type="ECO:0000313" key="5">
    <source>
        <dbReference type="EMBL" id="RED50858.1"/>
    </source>
</evidence>
<dbReference type="GO" id="GO:0003677">
    <property type="term" value="F:DNA binding"/>
    <property type="evidence" value="ECO:0007669"/>
    <property type="project" value="UniProtKB-KW"/>
</dbReference>
<dbReference type="InterPro" id="IPR023187">
    <property type="entry name" value="Tscrpt_reg_MarR-type_CS"/>
</dbReference>
<name>A0A3D9HN16_9PROT</name>
<proteinExistence type="predicted"/>
<comment type="caution">
    <text evidence="5">The sequence shown here is derived from an EMBL/GenBank/DDBJ whole genome shotgun (WGS) entry which is preliminary data.</text>
</comment>
<evidence type="ECO:0000259" key="4">
    <source>
        <dbReference type="PROSITE" id="PS50995"/>
    </source>
</evidence>
<organism evidence="5 6">
    <name type="scientific">Aestuariispira insulae</name>
    <dbReference type="NCBI Taxonomy" id="1461337"/>
    <lineage>
        <taxon>Bacteria</taxon>
        <taxon>Pseudomonadati</taxon>
        <taxon>Pseudomonadota</taxon>
        <taxon>Alphaproteobacteria</taxon>
        <taxon>Rhodospirillales</taxon>
        <taxon>Kiloniellaceae</taxon>
        <taxon>Aestuariispira</taxon>
    </lineage>
</organism>
<dbReference type="OrthoDB" id="9793286at2"/>
<keyword evidence="3" id="KW-0804">Transcription</keyword>
<keyword evidence="6" id="KW-1185">Reference proteome</keyword>
<sequence>MNNAYFEMIILIERLHRRFLDIVRIELNNRGIRDINAPQALVLANIGDSEILVRDLVERGYYLGQNVNYSIRKLVEYGYLNQERDEHDKRAVRVSLTEKGKELIPMVRGIDHLNQVSVMDQPIDDAEIEGICSTLRKVERCWSEYIQFRPYN</sequence>
<gene>
    <name evidence="5" type="ORF">DFP90_104130</name>
</gene>
<protein>
    <submittedName>
        <fullName evidence="5">DNA-binding MarR family transcriptional regulator</fullName>
    </submittedName>
</protein>
<evidence type="ECO:0000256" key="3">
    <source>
        <dbReference type="ARBA" id="ARBA00023163"/>
    </source>
</evidence>
<dbReference type="PANTHER" id="PTHR42756:SF1">
    <property type="entry name" value="TRANSCRIPTIONAL REPRESSOR OF EMRAB OPERON"/>
    <property type="match status" value="1"/>
</dbReference>
<dbReference type="Gene3D" id="1.10.10.10">
    <property type="entry name" value="Winged helix-like DNA-binding domain superfamily/Winged helix DNA-binding domain"/>
    <property type="match status" value="1"/>
</dbReference>
<dbReference type="EMBL" id="QRDW01000004">
    <property type="protein sequence ID" value="RED50858.1"/>
    <property type="molecule type" value="Genomic_DNA"/>
</dbReference>
<dbReference type="InterPro" id="IPR036390">
    <property type="entry name" value="WH_DNA-bd_sf"/>
</dbReference>
<dbReference type="Pfam" id="PF13463">
    <property type="entry name" value="HTH_27"/>
    <property type="match status" value="1"/>
</dbReference>
<dbReference type="GO" id="GO:0003700">
    <property type="term" value="F:DNA-binding transcription factor activity"/>
    <property type="evidence" value="ECO:0007669"/>
    <property type="project" value="InterPro"/>
</dbReference>
<keyword evidence="1" id="KW-0805">Transcription regulation</keyword>
<dbReference type="PANTHER" id="PTHR42756">
    <property type="entry name" value="TRANSCRIPTIONAL REGULATOR, MARR"/>
    <property type="match status" value="1"/>
</dbReference>
<dbReference type="Proteomes" id="UP000256845">
    <property type="component" value="Unassembled WGS sequence"/>
</dbReference>
<dbReference type="InterPro" id="IPR000835">
    <property type="entry name" value="HTH_MarR-typ"/>
</dbReference>
<dbReference type="SMART" id="SM00347">
    <property type="entry name" value="HTH_MARR"/>
    <property type="match status" value="1"/>
</dbReference>
<dbReference type="SUPFAM" id="SSF46785">
    <property type="entry name" value="Winged helix' DNA-binding domain"/>
    <property type="match status" value="1"/>
</dbReference>
<dbReference type="InterPro" id="IPR036388">
    <property type="entry name" value="WH-like_DNA-bd_sf"/>
</dbReference>
<evidence type="ECO:0000313" key="6">
    <source>
        <dbReference type="Proteomes" id="UP000256845"/>
    </source>
</evidence>
<dbReference type="AlphaFoldDB" id="A0A3D9HN16"/>
<evidence type="ECO:0000256" key="2">
    <source>
        <dbReference type="ARBA" id="ARBA00023125"/>
    </source>
</evidence>
<reference evidence="5 6" key="1">
    <citation type="submission" date="2018-07" db="EMBL/GenBank/DDBJ databases">
        <title>Genomic Encyclopedia of Type Strains, Phase III (KMG-III): the genomes of soil and plant-associated and newly described type strains.</title>
        <authorList>
            <person name="Whitman W."/>
        </authorList>
    </citation>
    <scope>NUCLEOTIDE SEQUENCE [LARGE SCALE GENOMIC DNA]</scope>
    <source>
        <strain evidence="5 6">CECT 8488</strain>
    </source>
</reference>
<evidence type="ECO:0000256" key="1">
    <source>
        <dbReference type="ARBA" id="ARBA00023015"/>
    </source>
</evidence>
<feature type="domain" description="HTH marR-type" evidence="4">
    <location>
        <begin position="5"/>
        <end position="140"/>
    </location>
</feature>
<dbReference type="PROSITE" id="PS01117">
    <property type="entry name" value="HTH_MARR_1"/>
    <property type="match status" value="1"/>
</dbReference>
<accession>A0A3D9HN16</accession>
<keyword evidence="2 5" id="KW-0238">DNA-binding</keyword>